<dbReference type="AlphaFoldDB" id="A0A2P2BSD1"/>
<dbReference type="InterPro" id="IPR052928">
    <property type="entry name" value="Desiccation-related_membrane"/>
</dbReference>
<protein>
    <submittedName>
        <fullName evidence="3">YtxH-like protein</fullName>
    </submittedName>
</protein>
<organism evidence="3 4">
    <name type="scientific">Romboutsia hominis</name>
    <dbReference type="NCBI Taxonomy" id="1507512"/>
    <lineage>
        <taxon>Bacteria</taxon>
        <taxon>Bacillati</taxon>
        <taxon>Bacillota</taxon>
        <taxon>Clostridia</taxon>
        <taxon>Peptostreptococcales</taxon>
        <taxon>Peptostreptococcaceae</taxon>
        <taxon>Romboutsia</taxon>
    </lineage>
</organism>
<feature type="transmembrane region" description="Helical" evidence="2">
    <location>
        <begin position="25"/>
        <end position="45"/>
    </location>
</feature>
<feature type="coiled-coil region" evidence="1">
    <location>
        <begin position="75"/>
        <end position="102"/>
    </location>
</feature>
<keyword evidence="2" id="KW-0472">Membrane</keyword>
<keyword evidence="1" id="KW-0175">Coiled coil</keyword>
<dbReference type="PANTHER" id="PTHR35792">
    <property type="entry name" value="GENERAL STRESS PROTEIN"/>
    <property type="match status" value="1"/>
</dbReference>
<dbReference type="RefSeq" id="WP_240275736.1">
    <property type="nucleotide sequence ID" value="NZ_FJTZ01000012.1"/>
</dbReference>
<gene>
    <name evidence="3" type="ORF">FRIFI_1749</name>
</gene>
<dbReference type="Pfam" id="PF12732">
    <property type="entry name" value="YtxH"/>
    <property type="match status" value="1"/>
</dbReference>
<evidence type="ECO:0000313" key="4">
    <source>
        <dbReference type="Proteomes" id="UP000245695"/>
    </source>
</evidence>
<evidence type="ECO:0000256" key="2">
    <source>
        <dbReference type="SAM" id="Phobius"/>
    </source>
</evidence>
<sequence length="122" mass="13489">MSLAKKIEQKKKAKKAKERNKKIKIATLGVATGAITGILGGVLLAPKSGKETREDIKNTAKDINTNVSEKAAKTKEKLTTNVNESKRRIKEYLDSKKKENEDVVDTNVVELLQAPQEAKDKE</sequence>
<evidence type="ECO:0000256" key="1">
    <source>
        <dbReference type="SAM" id="Coils"/>
    </source>
</evidence>
<reference evidence="3 4" key="1">
    <citation type="submission" date="2014-09" db="EMBL/GenBank/DDBJ databases">
        <authorList>
            <person name="Hornung B.V."/>
        </authorList>
    </citation>
    <scope>NUCLEOTIDE SEQUENCE [LARGE SCALE GENOMIC DNA]</scope>
    <source>
        <strain evidence="3 4">FRIFI</strain>
    </source>
</reference>
<accession>A0A2P2BSD1</accession>
<evidence type="ECO:0000313" key="3">
    <source>
        <dbReference type="EMBL" id="CEI73281.1"/>
    </source>
</evidence>
<dbReference type="EMBL" id="LN650648">
    <property type="protein sequence ID" value="CEI73281.1"/>
    <property type="molecule type" value="Genomic_DNA"/>
</dbReference>
<proteinExistence type="predicted"/>
<keyword evidence="4" id="KW-1185">Reference proteome</keyword>
<keyword evidence="2" id="KW-0812">Transmembrane</keyword>
<dbReference type="KEGG" id="rhom:FRIFI_1749"/>
<dbReference type="PANTHER" id="PTHR35792:SF2">
    <property type="entry name" value="GENERAL STRESS PROTEIN"/>
    <property type="match status" value="1"/>
</dbReference>
<keyword evidence="2" id="KW-1133">Transmembrane helix</keyword>
<name>A0A2P2BSD1_9FIRM</name>
<dbReference type="InterPro" id="IPR024623">
    <property type="entry name" value="YtxH"/>
</dbReference>
<dbReference type="Proteomes" id="UP000245695">
    <property type="component" value="Chromosome 1"/>
</dbReference>